<sequence>MAIRWRLPDSDVPEGGPHFTDVLGQVRAVDDESVVVDTRGGVATVRLDRIALARRVPPPPVRRPRRAPGGEDIGIDDLQVLMTAGMPPLDSARVGEWLLRSAEGYTGRANSALPVGDPGIPLLAAIEQVTAWYGERNQPALVQLPHPADANPQQSELGSFLAQHNWRFLTRTLVMTRPTSATAPSGPAHSPLPRMTASSPNDGAISPSLGESAVTRDNVAVSESPSDDWWSSASPRSLEHRDTLASVLELIPEAAYLTAYAGDQPVGHLRLAFTDGWSGVFDVHTDPASRRTGVARALLASATEVAAQRRIPLQYLQVAADNLAAVGLYESLGWRVHHAYHYATAAR</sequence>
<evidence type="ECO:0000313" key="6">
    <source>
        <dbReference type="Proteomes" id="UP000271678"/>
    </source>
</evidence>
<dbReference type="GO" id="GO:0016747">
    <property type="term" value="F:acyltransferase activity, transferring groups other than amino-acyl groups"/>
    <property type="evidence" value="ECO:0007669"/>
    <property type="project" value="InterPro"/>
</dbReference>
<organism evidence="5 6">
    <name type="scientific">Flexivirga caeni</name>
    <dbReference type="NCBI Taxonomy" id="2294115"/>
    <lineage>
        <taxon>Bacteria</taxon>
        <taxon>Bacillati</taxon>
        <taxon>Actinomycetota</taxon>
        <taxon>Actinomycetes</taxon>
        <taxon>Micrococcales</taxon>
        <taxon>Dermacoccaceae</taxon>
        <taxon>Flexivirga</taxon>
    </lineage>
</organism>
<dbReference type="InterPro" id="IPR000182">
    <property type="entry name" value="GNAT_dom"/>
</dbReference>
<dbReference type="PANTHER" id="PTHR43877:SF1">
    <property type="entry name" value="ACETYLTRANSFERASE"/>
    <property type="match status" value="1"/>
</dbReference>
<dbReference type="EMBL" id="RJJQ01000020">
    <property type="protein sequence ID" value="RNI19486.1"/>
    <property type="molecule type" value="Genomic_DNA"/>
</dbReference>
<accession>A0A3M9M1P7</accession>
<keyword evidence="6" id="KW-1185">Reference proteome</keyword>
<evidence type="ECO:0000256" key="3">
    <source>
        <dbReference type="SAM" id="MobiDB-lite"/>
    </source>
</evidence>
<dbReference type="InterPro" id="IPR016181">
    <property type="entry name" value="Acyl_CoA_acyltransferase"/>
</dbReference>
<dbReference type="Gene3D" id="3.40.630.30">
    <property type="match status" value="1"/>
</dbReference>
<dbReference type="InterPro" id="IPR056935">
    <property type="entry name" value="Rv0428c-like_C"/>
</dbReference>
<protein>
    <submittedName>
        <fullName evidence="5">GNAT family N-acetyltransferase</fullName>
    </submittedName>
</protein>
<dbReference type="SUPFAM" id="SSF55729">
    <property type="entry name" value="Acyl-CoA N-acyltransferases (Nat)"/>
    <property type="match status" value="1"/>
</dbReference>
<dbReference type="CDD" id="cd04301">
    <property type="entry name" value="NAT_SF"/>
    <property type="match status" value="1"/>
</dbReference>
<evidence type="ECO:0000256" key="2">
    <source>
        <dbReference type="ARBA" id="ARBA00023315"/>
    </source>
</evidence>
<dbReference type="PANTHER" id="PTHR43877">
    <property type="entry name" value="AMINOALKYLPHOSPHONATE N-ACETYLTRANSFERASE-RELATED-RELATED"/>
    <property type="match status" value="1"/>
</dbReference>
<reference evidence="5 6" key="1">
    <citation type="submission" date="2018-11" db="EMBL/GenBank/DDBJ databases">
        <title>Draft genome of Simplicispira Flexivirga sp. BO-16.</title>
        <authorList>
            <person name="Im W.T."/>
        </authorList>
    </citation>
    <scope>NUCLEOTIDE SEQUENCE [LARGE SCALE GENOMIC DNA]</scope>
    <source>
        <strain evidence="5 6">BO-16</strain>
    </source>
</reference>
<evidence type="ECO:0000313" key="5">
    <source>
        <dbReference type="EMBL" id="RNI19486.1"/>
    </source>
</evidence>
<keyword evidence="2" id="KW-0012">Acyltransferase</keyword>
<feature type="region of interest" description="Disordered" evidence="3">
    <location>
        <begin position="178"/>
        <end position="235"/>
    </location>
</feature>
<proteinExistence type="predicted"/>
<gene>
    <name evidence="5" type="ORF">EFY87_16765</name>
</gene>
<evidence type="ECO:0000259" key="4">
    <source>
        <dbReference type="PROSITE" id="PS51186"/>
    </source>
</evidence>
<dbReference type="Proteomes" id="UP000271678">
    <property type="component" value="Unassembled WGS sequence"/>
</dbReference>
<dbReference type="PROSITE" id="PS51186">
    <property type="entry name" value="GNAT"/>
    <property type="match status" value="1"/>
</dbReference>
<dbReference type="AlphaFoldDB" id="A0A3M9M1P7"/>
<dbReference type="InterPro" id="IPR050832">
    <property type="entry name" value="Bact_Acetyltransf"/>
</dbReference>
<keyword evidence="1 5" id="KW-0808">Transferase</keyword>
<dbReference type="Pfam" id="PF24553">
    <property type="entry name" value="Rv0428c_C"/>
    <property type="match status" value="1"/>
</dbReference>
<name>A0A3M9M1P7_9MICO</name>
<feature type="domain" description="N-acetyltransferase" evidence="4">
    <location>
        <begin position="219"/>
        <end position="347"/>
    </location>
</feature>
<feature type="compositionally biased region" description="Low complexity" evidence="3">
    <location>
        <begin position="222"/>
        <end position="235"/>
    </location>
</feature>
<comment type="caution">
    <text evidence="5">The sequence shown here is derived from an EMBL/GenBank/DDBJ whole genome shotgun (WGS) entry which is preliminary data.</text>
</comment>
<evidence type="ECO:0000256" key="1">
    <source>
        <dbReference type="ARBA" id="ARBA00022679"/>
    </source>
</evidence>